<dbReference type="EMBL" id="HBKP01008236">
    <property type="protein sequence ID" value="CAE2212759.1"/>
    <property type="molecule type" value="Transcribed_RNA"/>
</dbReference>
<gene>
    <name evidence="1" type="ORF">VSP0166_LOCUS5875</name>
</gene>
<reference evidence="1" key="1">
    <citation type="submission" date="2021-01" db="EMBL/GenBank/DDBJ databases">
        <authorList>
            <person name="Corre E."/>
            <person name="Pelletier E."/>
            <person name="Niang G."/>
            <person name="Scheremetjew M."/>
            <person name="Finn R."/>
            <person name="Kale V."/>
            <person name="Holt S."/>
            <person name="Cochrane G."/>
            <person name="Meng A."/>
            <person name="Brown T."/>
            <person name="Cohen L."/>
        </authorList>
    </citation>
    <scope>NUCLEOTIDE SEQUENCE</scope>
    <source>
        <strain evidence="1">DIVA3 518/3/11/1/6</strain>
    </source>
</reference>
<name>A0A7S4HYD5_9EUKA</name>
<sequence>MQASRRVLNTVTPRWHSFFHKSDQWKGGCACSNHGVLWFTDTIYCLTQRWGTARAEFNQVLNFVKTNNITLGDVWRTTLFGLQGFLIFHVGTRVGAGSLTGYYHGPPISEVWPDKNAGHH</sequence>
<organism evidence="1">
    <name type="scientific">Vannella robusta</name>
    <dbReference type="NCBI Taxonomy" id="1487602"/>
    <lineage>
        <taxon>Eukaryota</taxon>
        <taxon>Amoebozoa</taxon>
        <taxon>Discosea</taxon>
        <taxon>Flabellinia</taxon>
        <taxon>Vannellidae</taxon>
        <taxon>Vannella</taxon>
    </lineage>
</organism>
<protein>
    <submittedName>
        <fullName evidence="1">Uncharacterized protein</fullName>
    </submittedName>
</protein>
<dbReference type="AlphaFoldDB" id="A0A7S4HYD5"/>
<proteinExistence type="predicted"/>
<evidence type="ECO:0000313" key="1">
    <source>
        <dbReference type="EMBL" id="CAE2212759.1"/>
    </source>
</evidence>
<accession>A0A7S4HYD5</accession>